<evidence type="ECO:0000313" key="5">
    <source>
        <dbReference type="EMBL" id="GAA2013483.1"/>
    </source>
</evidence>
<dbReference type="EMBL" id="BAAANO010000030">
    <property type="protein sequence ID" value="GAA2013483.1"/>
    <property type="molecule type" value="Genomic_DNA"/>
</dbReference>
<dbReference type="InterPro" id="IPR049704">
    <property type="entry name" value="Aminotrans_3_PPA_site"/>
</dbReference>
<dbReference type="Pfam" id="PF00202">
    <property type="entry name" value="Aminotran_3"/>
    <property type="match status" value="1"/>
</dbReference>
<dbReference type="InterPro" id="IPR015424">
    <property type="entry name" value="PyrdxlP-dep_Trfase"/>
</dbReference>
<evidence type="ECO:0000256" key="3">
    <source>
        <dbReference type="RuleBase" id="RU003560"/>
    </source>
</evidence>
<dbReference type="Gene3D" id="3.90.1150.10">
    <property type="entry name" value="Aspartate Aminotransferase, domain 1"/>
    <property type="match status" value="1"/>
</dbReference>
<dbReference type="PANTHER" id="PTHR43094:SF1">
    <property type="entry name" value="AMINOTRANSFERASE CLASS-III"/>
    <property type="match status" value="1"/>
</dbReference>
<proteinExistence type="inferred from homology"/>
<protein>
    <submittedName>
        <fullName evidence="5">Aspartate aminotransferase family protein</fullName>
    </submittedName>
</protein>
<dbReference type="PROSITE" id="PS00600">
    <property type="entry name" value="AA_TRANSFER_CLASS_3"/>
    <property type="match status" value="1"/>
</dbReference>
<sequence length="469" mass="50710">MSTTTEHTAQSSIPGTTFTGPLTFTEDELAGIRAESVRAYELDRAHVFHSWSAQKQISPMVVSRAQGSYVYDGEGRAFLDFSSQLVNTNIGHQHPVVVEAIKKQADLLTTINPAHANAARSEAARLITERTPEGLDHVFFTNGGADANEHAIRMARLHTGKHKVLSRYRSYHGATALAINVTGDPRRVPNDHGDAGTVHFFGPFLYRSEFDATTEAEETARALRHLERTIQLEGRDTIAAVVLESIPGTAGIMVPSKEYMQGVRELCTRYGIMYIADEVMAGFGRTGKWFAFEHFGVVPDLVTFAKGVNSGYVPLGGVVMSNAILETFADRSYPGGLTYSGHPLACAAAVATLGVMESEDMIENAATLGETVVAPRLAAIAERSPIVGEVRGVGMFWAIELVKDKTTREPLAPYGGSSPEMDAIVGKLKAAGILPFVNFNRLHIVPPLNISAEDLNVGLDVYEKVLVEG</sequence>
<feature type="compositionally biased region" description="Polar residues" evidence="4">
    <location>
        <begin position="1"/>
        <end position="13"/>
    </location>
</feature>
<comment type="caution">
    <text evidence="5">The sequence shown here is derived from an EMBL/GenBank/DDBJ whole genome shotgun (WGS) entry which is preliminary data.</text>
</comment>
<dbReference type="RefSeq" id="WP_344310437.1">
    <property type="nucleotide sequence ID" value="NZ_BAAANO010000030.1"/>
</dbReference>
<dbReference type="GO" id="GO:0008483">
    <property type="term" value="F:transaminase activity"/>
    <property type="evidence" value="ECO:0007669"/>
    <property type="project" value="UniProtKB-KW"/>
</dbReference>
<name>A0ABP5F0P3_9MICO</name>
<keyword evidence="2 3" id="KW-0663">Pyridoxal phosphate</keyword>
<evidence type="ECO:0000256" key="4">
    <source>
        <dbReference type="SAM" id="MobiDB-lite"/>
    </source>
</evidence>
<dbReference type="CDD" id="cd00610">
    <property type="entry name" value="OAT_like"/>
    <property type="match status" value="1"/>
</dbReference>
<dbReference type="InterPro" id="IPR015421">
    <property type="entry name" value="PyrdxlP-dep_Trfase_major"/>
</dbReference>
<keyword evidence="6" id="KW-1185">Reference proteome</keyword>
<accession>A0ABP5F0P3</accession>
<dbReference type="SUPFAM" id="SSF53383">
    <property type="entry name" value="PLP-dependent transferases"/>
    <property type="match status" value="1"/>
</dbReference>
<organism evidence="5 6">
    <name type="scientific">Brevibacterium samyangense</name>
    <dbReference type="NCBI Taxonomy" id="366888"/>
    <lineage>
        <taxon>Bacteria</taxon>
        <taxon>Bacillati</taxon>
        <taxon>Actinomycetota</taxon>
        <taxon>Actinomycetes</taxon>
        <taxon>Micrococcales</taxon>
        <taxon>Brevibacteriaceae</taxon>
        <taxon>Brevibacterium</taxon>
    </lineage>
</organism>
<dbReference type="InterPro" id="IPR015422">
    <property type="entry name" value="PyrdxlP-dep_Trfase_small"/>
</dbReference>
<evidence type="ECO:0000256" key="2">
    <source>
        <dbReference type="ARBA" id="ARBA00022898"/>
    </source>
</evidence>
<dbReference type="InterPro" id="IPR005814">
    <property type="entry name" value="Aminotrans_3"/>
</dbReference>
<reference evidence="6" key="1">
    <citation type="journal article" date="2019" name="Int. J. Syst. Evol. Microbiol.">
        <title>The Global Catalogue of Microorganisms (GCM) 10K type strain sequencing project: providing services to taxonomists for standard genome sequencing and annotation.</title>
        <authorList>
            <consortium name="The Broad Institute Genomics Platform"/>
            <consortium name="The Broad Institute Genome Sequencing Center for Infectious Disease"/>
            <person name="Wu L."/>
            <person name="Ma J."/>
        </authorList>
    </citation>
    <scope>NUCLEOTIDE SEQUENCE [LARGE SCALE GENOMIC DNA]</scope>
    <source>
        <strain evidence="6">JCM 14546</strain>
    </source>
</reference>
<feature type="region of interest" description="Disordered" evidence="4">
    <location>
        <begin position="1"/>
        <end position="20"/>
    </location>
</feature>
<comment type="similarity">
    <text evidence="1 3">Belongs to the class-III pyridoxal-phosphate-dependent aminotransferase family.</text>
</comment>
<keyword evidence="5" id="KW-0032">Aminotransferase</keyword>
<evidence type="ECO:0000256" key="1">
    <source>
        <dbReference type="ARBA" id="ARBA00008954"/>
    </source>
</evidence>
<dbReference type="Proteomes" id="UP001500755">
    <property type="component" value="Unassembled WGS sequence"/>
</dbReference>
<dbReference type="Gene3D" id="3.40.640.10">
    <property type="entry name" value="Type I PLP-dependent aspartate aminotransferase-like (Major domain)"/>
    <property type="match status" value="1"/>
</dbReference>
<evidence type="ECO:0000313" key="6">
    <source>
        <dbReference type="Proteomes" id="UP001500755"/>
    </source>
</evidence>
<dbReference type="PANTHER" id="PTHR43094">
    <property type="entry name" value="AMINOTRANSFERASE"/>
    <property type="match status" value="1"/>
</dbReference>
<gene>
    <name evidence="5" type="ORF">GCM10009755_26450</name>
</gene>
<keyword evidence="5" id="KW-0808">Transferase</keyword>
<dbReference type="NCBIfam" id="NF004718">
    <property type="entry name" value="PRK06062.1"/>
    <property type="match status" value="1"/>
</dbReference>